<dbReference type="Gene3D" id="2.10.90.10">
    <property type="entry name" value="Cystine-knot cytokines"/>
    <property type="match status" value="1"/>
</dbReference>
<keyword evidence="4" id="KW-1185">Reference proteome</keyword>
<dbReference type="AlphaFoldDB" id="A0A834Y2C7"/>
<dbReference type="EMBL" id="JACMRX010000001">
    <property type="protein sequence ID" value="KAF7996342.1"/>
    <property type="molecule type" value="Genomic_DNA"/>
</dbReference>
<gene>
    <name evidence="3" type="ORF">HCN44_001974</name>
</gene>
<evidence type="ECO:0000256" key="1">
    <source>
        <dbReference type="SAM" id="MobiDB-lite"/>
    </source>
</evidence>
<dbReference type="SUPFAM" id="SSF57501">
    <property type="entry name" value="Cystine-knot cytokines"/>
    <property type="match status" value="1"/>
</dbReference>
<reference evidence="3 4" key="1">
    <citation type="submission" date="2020-08" db="EMBL/GenBank/DDBJ databases">
        <title>Aphidius gifuensis genome sequencing and assembly.</title>
        <authorList>
            <person name="Du Z."/>
        </authorList>
    </citation>
    <scope>NUCLEOTIDE SEQUENCE [LARGE SCALE GENOMIC DNA]</scope>
    <source>
        <strain evidence="3">YNYX2018</strain>
        <tissue evidence="3">Adults</tissue>
    </source>
</reference>
<evidence type="ECO:0000256" key="2">
    <source>
        <dbReference type="SAM" id="SignalP"/>
    </source>
</evidence>
<feature type="compositionally biased region" description="Basic and acidic residues" evidence="1">
    <location>
        <begin position="217"/>
        <end position="227"/>
    </location>
</feature>
<evidence type="ECO:0000313" key="4">
    <source>
        <dbReference type="Proteomes" id="UP000639338"/>
    </source>
</evidence>
<accession>A0A834Y2C7</accession>
<dbReference type="InterPro" id="IPR029034">
    <property type="entry name" value="Cystine-knot_cytokine"/>
</dbReference>
<name>A0A834Y2C7_APHGI</name>
<feature type="compositionally biased region" description="Basic residues" evidence="1">
    <location>
        <begin position="195"/>
        <end position="216"/>
    </location>
</feature>
<dbReference type="Proteomes" id="UP000639338">
    <property type="component" value="Unassembled WGS sequence"/>
</dbReference>
<keyword evidence="2" id="KW-0732">Signal</keyword>
<dbReference type="OrthoDB" id="6381819at2759"/>
<evidence type="ECO:0000313" key="3">
    <source>
        <dbReference type="EMBL" id="KAF7996342.1"/>
    </source>
</evidence>
<organism evidence="3 4">
    <name type="scientific">Aphidius gifuensis</name>
    <name type="common">Parasitoid wasp</name>
    <dbReference type="NCBI Taxonomy" id="684658"/>
    <lineage>
        <taxon>Eukaryota</taxon>
        <taxon>Metazoa</taxon>
        <taxon>Ecdysozoa</taxon>
        <taxon>Arthropoda</taxon>
        <taxon>Hexapoda</taxon>
        <taxon>Insecta</taxon>
        <taxon>Pterygota</taxon>
        <taxon>Neoptera</taxon>
        <taxon>Endopterygota</taxon>
        <taxon>Hymenoptera</taxon>
        <taxon>Apocrita</taxon>
        <taxon>Ichneumonoidea</taxon>
        <taxon>Braconidae</taxon>
        <taxon>Aphidiinae</taxon>
        <taxon>Aphidius</taxon>
    </lineage>
</organism>
<feature type="compositionally biased region" description="Polar residues" evidence="1">
    <location>
        <begin position="228"/>
        <end position="237"/>
    </location>
</feature>
<evidence type="ECO:0008006" key="5">
    <source>
        <dbReference type="Google" id="ProtNLM"/>
    </source>
</evidence>
<proteinExistence type="predicted"/>
<feature type="chain" id="PRO_5032703353" description="Spaetzle domain-containing protein" evidence="2">
    <location>
        <begin position="27"/>
        <end position="237"/>
    </location>
</feature>
<comment type="caution">
    <text evidence="3">The sequence shown here is derived from an EMBL/GenBank/DDBJ whole genome shotgun (WGS) entry which is preliminary data.</text>
</comment>
<protein>
    <recommendedName>
        <fullName evidence="5">Spaetzle domain-containing protein</fullName>
    </recommendedName>
</protein>
<feature type="signal peptide" evidence="2">
    <location>
        <begin position="1"/>
        <end position="26"/>
    </location>
</feature>
<sequence>MRIEALRALIAVVWLTALLWPKFTVADNFTQPISSRITREDPSSEYNWILPQTDKPKLELTYREMQNILRIEEAEKGKPVGCCRTVEYHISPAGGSNRSNMYVELYRDSTTNQSFYEVSCHPDYVDKPCRFIDRKLAPQSKCVQQYSFSYALIKDPDEHKHRHKAHHSEDTGPRTPWILDHIRIRSGCACQLTSKPKKKRVTNGTKVKKDKSKTRRPHDQEFDDNSKDNYSIKNRHP</sequence>
<dbReference type="PROSITE" id="PS50270">
    <property type="entry name" value="NGF_2"/>
    <property type="match status" value="1"/>
</dbReference>
<feature type="region of interest" description="Disordered" evidence="1">
    <location>
        <begin position="193"/>
        <end position="237"/>
    </location>
</feature>